<dbReference type="GO" id="GO:0005634">
    <property type="term" value="C:nucleus"/>
    <property type="evidence" value="ECO:0007669"/>
    <property type="project" value="UniProtKB-SubCell"/>
</dbReference>
<feature type="compositionally biased region" description="Basic and acidic residues" evidence="9">
    <location>
        <begin position="345"/>
        <end position="360"/>
    </location>
</feature>
<evidence type="ECO:0000256" key="6">
    <source>
        <dbReference type="ARBA" id="ARBA00023242"/>
    </source>
</evidence>
<feature type="compositionally biased region" description="Acidic residues" evidence="9">
    <location>
        <begin position="253"/>
        <end position="266"/>
    </location>
</feature>
<evidence type="ECO:0000256" key="9">
    <source>
        <dbReference type="SAM" id="MobiDB-lite"/>
    </source>
</evidence>
<dbReference type="PROSITE" id="PS50014">
    <property type="entry name" value="BROMODOMAIN_2"/>
    <property type="match status" value="1"/>
</dbReference>
<dbReference type="InterPro" id="IPR036427">
    <property type="entry name" value="Bromodomain-like_sf"/>
</dbReference>
<feature type="compositionally biased region" description="Basic and acidic residues" evidence="9">
    <location>
        <begin position="632"/>
        <end position="641"/>
    </location>
</feature>
<dbReference type="SUPFAM" id="SSF47370">
    <property type="entry name" value="Bromodomain"/>
    <property type="match status" value="1"/>
</dbReference>
<feature type="region of interest" description="Disordered" evidence="9">
    <location>
        <begin position="1264"/>
        <end position="1284"/>
    </location>
</feature>
<name>A0A1G4MIH4_LACFM</name>
<feature type="region of interest" description="Disordered" evidence="9">
    <location>
        <begin position="345"/>
        <end position="383"/>
    </location>
</feature>
<keyword evidence="3" id="KW-0805">Transcription regulation</keyword>
<dbReference type="InterPro" id="IPR037782">
    <property type="entry name" value="Spt7"/>
</dbReference>
<dbReference type="PRINTS" id="PR00503">
    <property type="entry name" value="BROMODOMAIN"/>
</dbReference>
<dbReference type="GO" id="GO:0006357">
    <property type="term" value="P:regulation of transcription by RNA polymerase II"/>
    <property type="evidence" value="ECO:0007669"/>
    <property type="project" value="UniProtKB-ARBA"/>
</dbReference>
<accession>A0A1G4MIH4</accession>
<comment type="subcellular location">
    <subcellularLocation>
        <location evidence="1">Nucleus</location>
    </subcellularLocation>
</comment>
<dbReference type="InterPro" id="IPR006565">
    <property type="entry name" value="BTP"/>
</dbReference>
<evidence type="ECO:0000256" key="4">
    <source>
        <dbReference type="ARBA" id="ARBA00023117"/>
    </source>
</evidence>
<evidence type="ECO:0000313" key="11">
    <source>
        <dbReference type="EMBL" id="SCW03680.1"/>
    </source>
</evidence>
<feature type="region of interest" description="Disordered" evidence="9">
    <location>
        <begin position="1330"/>
        <end position="1354"/>
    </location>
</feature>
<keyword evidence="6" id="KW-0539">Nucleus</keyword>
<dbReference type="GO" id="GO:0000124">
    <property type="term" value="C:SAGA complex"/>
    <property type="evidence" value="ECO:0007669"/>
    <property type="project" value="InterPro"/>
</dbReference>
<evidence type="ECO:0000259" key="10">
    <source>
        <dbReference type="PROSITE" id="PS50014"/>
    </source>
</evidence>
<dbReference type="FunFam" id="1.20.920.10:FF:000032">
    <property type="entry name" value="Transcriptional activator spt7"/>
    <property type="match status" value="1"/>
</dbReference>
<feature type="region of interest" description="Disordered" evidence="9">
    <location>
        <begin position="245"/>
        <end position="286"/>
    </location>
</feature>
<dbReference type="InterPro" id="IPR009072">
    <property type="entry name" value="Histone-fold"/>
</dbReference>
<dbReference type="Proteomes" id="UP000190831">
    <property type="component" value="Chromosome G"/>
</dbReference>
<keyword evidence="12" id="KW-1185">Reference proteome</keyword>
<evidence type="ECO:0000256" key="3">
    <source>
        <dbReference type="ARBA" id="ARBA00023015"/>
    </source>
</evidence>
<feature type="region of interest" description="Disordered" evidence="9">
    <location>
        <begin position="560"/>
        <end position="750"/>
    </location>
</feature>
<reference evidence="11 12" key="1">
    <citation type="submission" date="2016-03" db="EMBL/GenBank/DDBJ databases">
        <authorList>
            <person name="Devillers H."/>
        </authorList>
    </citation>
    <scope>NUCLEOTIDE SEQUENCE [LARGE SCALE GENOMIC DNA]</scope>
    <source>
        <strain evidence="11">CBS 6772</strain>
    </source>
</reference>
<feature type="compositionally biased region" description="Acidic residues" evidence="9">
    <location>
        <begin position="691"/>
        <end position="741"/>
    </location>
</feature>
<dbReference type="CDD" id="cd05510">
    <property type="entry name" value="Bromo_SPT7_like"/>
    <property type="match status" value="1"/>
</dbReference>
<keyword evidence="4 8" id="KW-0103">Bromodomain</keyword>
<feature type="compositionally biased region" description="Basic and acidic residues" evidence="9">
    <location>
        <begin position="267"/>
        <end position="277"/>
    </location>
</feature>
<dbReference type="SMART" id="SM00297">
    <property type="entry name" value="BROMO"/>
    <property type="match status" value="1"/>
</dbReference>
<feature type="compositionally biased region" description="Polar residues" evidence="9">
    <location>
        <begin position="607"/>
        <end position="623"/>
    </location>
</feature>
<evidence type="ECO:0000313" key="12">
    <source>
        <dbReference type="Proteomes" id="UP000190831"/>
    </source>
</evidence>
<feature type="region of interest" description="Disordered" evidence="9">
    <location>
        <begin position="116"/>
        <end position="167"/>
    </location>
</feature>
<evidence type="ECO:0000256" key="1">
    <source>
        <dbReference type="ARBA" id="ARBA00004123"/>
    </source>
</evidence>
<feature type="domain" description="Bromo" evidence="10">
    <location>
        <begin position="456"/>
        <end position="526"/>
    </location>
</feature>
<dbReference type="Gene3D" id="1.10.20.10">
    <property type="entry name" value="Histone, subunit A"/>
    <property type="match status" value="1"/>
</dbReference>
<evidence type="ECO:0000256" key="8">
    <source>
        <dbReference type="PROSITE-ProRule" id="PRU00035"/>
    </source>
</evidence>
<dbReference type="OrthoDB" id="21449at2759"/>
<proteinExistence type="predicted"/>
<dbReference type="InterPro" id="IPR001487">
    <property type="entry name" value="Bromodomain"/>
</dbReference>
<dbReference type="CDD" id="cd22927">
    <property type="entry name" value="HFD_SPT7"/>
    <property type="match status" value="1"/>
</dbReference>
<keyword evidence="5" id="KW-0804">Transcription</keyword>
<keyword evidence="2" id="KW-0597">Phosphoprotein</keyword>
<feature type="compositionally biased region" description="Basic and acidic residues" evidence="9">
    <location>
        <begin position="652"/>
        <end position="675"/>
    </location>
</feature>
<feature type="compositionally biased region" description="Polar residues" evidence="9">
    <location>
        <begin position="1336"/>
        <end position="1347"/>
    </location>
</feature>
<feature type="compositionally biased region" description="Basic and acidic residues" evidence="9">
    <location>
        <begin position="116"/>
        <end position="132"/>
    </location>
</feature>
<dbReference type="GO" id="GO:0046982">
    <property type="term" value="F:protein heterodimerization activity"/>
    <property type="evidence" value="ECO:0007669"/>
    <property type="project" value="InterPro"/>
</dbReference>
<dbReference type="InterPro" id="IPR018359">
    <property type="entry name" value="Bromodomain_CS"/>
</dbReference>
<dbReference type="PROSITE" id="PS00633">
    <property type="entry name" value="BROMODOMAIN_1"/>
    <property type="match status" value="1"/>
</dbReference>
<dbReference type="OMA" id="RHICHKI"/>
<dbReference type="PANTHER" id="PTHR47343:SF1">
    <property type="entry name" value="TRANSCRIPTIONAL ACTIVATOR SPT7"/>
    <property type="match status" value="1"/>
</dbReference>
<evidence type="ECO:0000256" key="5">
    <source>
        <dbReference type="ARBA" id="ARBA00023163"/>
    </source>
</evidence>
<gene>
    <name evidence="11" type="ORF">LAFE_0G15808G</name>
</gene>
<dbReference type="Pfam" id="PF07524">
    <property type="entry name" value="Bromo_TP"/>
    <property type="match status" value="1"/>
</dbReference>
<dbReference type="PANTHER" id="PTHR47343">
    <property type="entry name" value="TRANSCRIPTIONAL ACTIVATOR SPT7"/>
    <property type="match status" value="1"/>
</dbReference>
<dbReference type="GO" id="GO:0005198">
    <property type="term" value="F:structural molecule activity"/>
    <property type="evidence" value="ECO:0007669"/>
    <property type="project" value="TreeGrafter"/>
</dbReference>
<sequence>MDSNIPIVNYQRTDATLLLNHAERLFENDVFHQYLTPPQLIVLNKVLSVEDNEIKGKIWEELMSGNVFLDVEKVVEDTTKAQEEIQMNERSEIESSSSQARADIQDLTVEGSKKVEIKLGNDDEKSEEKESVDTPSGKVISDLANQEVPAQSRNGNRKEEDVTEEPDFSEFDLQDLQQQMCGCDFVGNLSLKIRYVLWERAIDPLYDIKSQGNLKSSKLEETQTANLEQAKSAIGSLKIITQEAETSTSNIHDEDDDYDFDDEEEKESAPERSDERQNSTNTQMTYQENGRLILKLKISKETLAELGVTNTQSIIENFNKIYHNFENDRETLLKRLKLEESDKLLEPSKKRKRSDSSDEAKEQDEEYASDIESKKPKTNGSLMSNLPVTLGSANLSLKHLLASIQENKSKLSISDYELRHLIMDVRKNRSKWASDDKIGQEELYDACEKVVLELRNYTEHSTAFLNKVSKREAPNYYQIIKKPMDLNTVLKKLKTYQYTSKQQFVDDLMLIWKNCLTYNSDPKHFLRGHAIAMQKKSLTLIPLIPDIVVRDRTEVEKEIEEIDKENGKDVEAEEVSGTGRKGGNVRGIKHVSEDDIAVENSKKRQEGVNQELRSGGSSETNYQAADLPTQDNSHDSERQKIIDGNINSLSQENRETESGKKLEHESVSTPKKADTDNYEAAEEENKKNMEQEEEKEVEEEEEGEGEGEAEGEGEVEGEGEGEVEIEEEEDDDEDEDDEGGLDSEMYLVERDDDKDDLELSTWKSLTATARAEICVKRANLFKSGKLNSDSVAILRNPGKMKEFDQFLKEYKEEKEGELQRRKLEQESMMKNGFGTVIKQEEDEISQMQLQDTQSLVAGSGIGKDSNEIEVDDSMFLMEYNVANAVPELGYRGIDNEMLDKEEAAMVQRILSEGQKGPSALIANRNLGLSPKMDSNIHLIQEIRHICHKISLIRMLQNPQNPTQQSKNAMANANNQIWNTHRYKYTDIDENLDIDPVSRLSTHNYKNDKQLIWRVMHKNVSKIAMSNGFESTQPTAINMLTEIAGDYLSNLIKTIKVHQESTSLNIQKPSDILRMSLQENGINKPDDLYTYIETEFIKKTNKLKDIKQKLNAFLKDLLRPTLQELSERNFDDESQSFMTGDFSTELTGEDFFGFKDLGLDKEFGVLSNSVPLQLLTFQFRGKGAETKVKDKKIQPEEFDNVTYKWVTREHIDQGMLWDTLKPLLNKAYNRTKTYYSKNGKNKASEIHAADALGGDLSQKLLEDDDIPAKSKSSGKPRLPPTGKINTNYKKKLLADAFFLPDTPDEDREEKKLDTNQSKIVDNIAAADSKDFEDLFGTENTPPGSSFSLSLPRVDE</sequence>
<evidence type="ECO:0000256" key="2">
    <source>
        <dbReference type="ARBA" id="ARBA00022553"/>
    </source>
</evidence>
<organism evidence="11 12">
    <name type="scientific">Lachancea fermentati</name>
    <name type="common">Zygosaccharomyces fermentati</name>
    <dbReference type="NCBI Taxonomy" id="4955"/>
    <lineage>
        <taxon>Eukaryota</taxon>
        <taxon>Fungi</taxon>
        <taxon>Dikarya</taxon>
        <taxon>Ascomycota</taxon>
        <taxon>Saccharomycotina</taxon>
        <taxon>Saccharomycetes</taxon>
        <taxon>Saccharomycetales</taxon>
        <taxon>Saccharomycetaceae</taxon>
        <taxon>Lachancea</taxon>
    </lineage>
</organism>
<dbReference type="Pfam" id="PF00439">
    <property type="entry name" value="Bromodomain"/>
    <property type="match status" value="1"/>
</dbReference>
<dbReference type="STRING" id="4955.A0A1G4MIH4"/>
<dbReference type="GO" id="GO:0006325">
    <property type="term" value="P:chromatin organization"/>
    <property type="evidence" value="ECO:0007669"/>
    <property type="project" value="UniProtKB-ARBA"/>
</dbReference>
<dbReference type="EMBL" id="LT598486">
    <property type="protein sequence ID" value="SCW03680.1"/>
    <property type="molecule type" value="Genomic_DNA"/>
</dbReference>
<dbReference type="Gene3D" id="1.20.920.10">
    <property type="entry name" value="Bromodomain-like"/>
    <property type="match status" value="1"/>
</dbReference>
<protein>
    <recommendedName>
        <fullName evidence="7">SAGA complex subunit Spt7</fullName>
    </recommendedName>
</protein>
<dbReference type="GO" id="GO:0046695">
    <property type="term" value="C:SLIK (SAGA-like) complex"/>
    <property type="evidence" value="ECO:0007669"/>
    <property type="project" value="InterPro"/>
</dbReference>
<evidence type="ECO:0000256" key="7">
    <source>
        <dbReference type="ARBA" id="ARBA00093633"/>
    </source>
</evidence>